<name>F8NHF7_SERL9</name>
<protein>
    <submittedName>
        <fullName evidence="6">Glycoside hydrolase family 5 protein</fullName>
    </submittedName>
</protein>
<dbReference type="GO" id="GO:0009986">
    <property type="term" value="C:cell surface"/>
    <property type="evidence" value="ECO:0007669"/>
    <property type="project" value="TreeGrafter"/>
</dbReference>
<evidence type="ECO:0000256" key="4">
    <source>
        <dbReference type="RuleBase" id="RU361153"/>
    </source>
</evidence>
<dbReference type="RefSeq" id="XP_007314309.1">
    <property type="nucleotide sequence ID" value="XM_007314247.1"/>
</dbReference>
<dbReference type="GO" id="GO:0009251">
    <property type="term" value="P:glucan catabolic process"/>
    <property type="evidence" value="ECO:0007669"/>
    <property type="project" value="TreeGrafter"/>
</dbReference>
<sequence length="570" mass="64062">MNTLKHLFHGTKGTIIRQPKFSSATTHPPGDPSENIEQSIYRYRKQHGVNLGSWFVLERWITEYPFRCAASPGQSDLDIARGEHAKEILELHWDTWITEADFAWLARRGINAVRIPIGYYHLCGADPTVLEKTDFSGLEPVFEGAWHRIMQAISTAQRYGIGVLFDLHAAPGKQNRDSHSGTSSSNPTFFQSRSNLQHGIRVLRILIRNLLTYCQSHSPPLYNVVGVELLNEPQPPSHKNLQRWYIDVIRELRAIDPGLPIYISDCWMTEEYTGFIQSLPASHSSPIVALDHHLYRCFTSSDIATPAAQHSGSLSDLNAPTPRAFAEAAQKLGDASGGLVVGEWSGALNPGSLHGADEYQARKNYISAQLALFERYCAGWFFWTYKKEHKGDCGWSFRDAVEGGVFPNYVGVKPRNVCLADTPQRQARRGSAKDVALGQHIDYWSRYPGHHEYWRFEQGFVQGWDDAYLFLSWNSGDAPTFVSELGFLGSWARNKTQMHIAESGSSGNIWEFGATVSIRARMQPKMTFSRCLELSSLRSHLSWMNDYGGDLGCVLVAFNDSVSILSPIFL</sequence>
<dbReference type="InterPro" id="IPR050386">
    <property type="entry name" value="Glycosyl_hydrolase_5"/>
</dbReference>
<dbReference type="OrthoDB" id="1887033at2759"/>
<accession>F8NHF7</accession>
<keyword evidence="3 4" id="KW-0326">Glycosidase</keyword>
<dbReference type="SUPFAM" id="SSF51445">
    <property type="entry name" value="(Trans)glycosidases"/>
    <property type="match status" value="1"/>
</dbReference>
<dbReference type="HOGENOM" id="CLU_004624_8_2_1"/>
<dbReference type="Pfam" id="PF00150">
    <property type="entry name" value="Cellulase"/>
    <property type="match status" value="1"/>
</dbReference>
<reference evidence="6" key="1">
    <citation type="submission" date="2011-04" db="EMBL/GenBank/DDBJ databases">
        <title>Evolution of plant cell wall degrading machinery underlies the functional diversity of forest fungi.</title>
        <authorList>
            <consortium name="US DOE Joint Genome Institute (JGI-PGF)"/>
            <person name="Eastwood D.C."/>
            <person name="Floudas D."/>
            <person name="Binder M."/>
            <person name="Majcherczyk A."/>
            <person name="Schneider P."/>
            <person name="Aerts A."/>
            <person name="Asiegbu F.O."/>
            <person name="Baker S.E."/>
            <person name="Barry K."/>
            <person name="Bendiksby M."/>
            <person name="Blumentritt M."/>
            <person name="Coutinho P.M."/>
            <person name="Cullen D."/>
            <person name="Cullen D."/>
            <person name="Gathman A."/>
            <person name="Goodell B."/>
            <person name="Henrissat B."/>
            <person name="Ihrmark K."/>
            <person name="Kauserud H."/>
            <person name="Kohler A."/>
            <person name="LaButti K."/>
            <person name="Lapidus A."/>
            <person name="Lavin J.L."/>
            <person name="Lee Y.-H."/>
            <person name="Lindquist E."/>
            <person name="Lilly W."/>
            <person name="Lucas S."/>
            <person name="Morin E."/>
            <person name="Murat C."/>
            <person name="Oguiza J.A."/>
            <person name="Park J."/>
            <person name="Pisabarro A.G."/>
            <person name="Riley R."/>
            <person name="Rosling A."/>
            <person name="Salamov A."/>
            <person name="Schmidt O."/>
            <person name="Schmutz J."/>
            <person name="Skrede I."/>
            <person name="Stenlid J."/>
            <person name="Wiebenga A."/>
            <person name="Xie X."/>
            <person name="Kues U."/>
            <person name="Hibbett D.S."/>
            <person name="Hoffmeister D."/>
            <person name="Hogberg N."/>
            <person name="Martin F."/>
            <person name="Grigoriev I.V."/>
            <person name="Watkinson S.C."/>
        </authorList>
    </citation>
    <scope>NUCLEOTIDE SEQUENCE</scope>
    <source>
        <strain evidence="6">S7.9</strain>
    </source>
</reference>
<evidence type="ECO:0000256" key="2">
    <source>
        <dbReference type="ARBA" id="ARBA00022801"/>
    </source>
</evidence>
<dbReference type="AlphaFoldDB" id="F8NHF7"/>
<dbReference type="PANTHER" id="PTHR31297:SF43">
    <property type="entry name" value="GLUCAN 1,3-BETA-GLUCOSIDASE 3"/>
    <property type="match status" value="1"/>
</dbReference>
<organism>
    <name type="scientific">Serpula lacrymans var. lacrymans (strain S7.9)</name>
    <name type="common">Dry rot fungus</name>
    <dbReference type="NCBI Taxonomy" id="578457"/>
    <lineage>
        <taxon>Eukaryota</taxon>
        <taxon>Fungi</taxon>
        <taxon>Dikarya</taxon>
        <taxon>Basidiomycota</taxon>
        <taxon>Agaricomycotina</taxon>
        <taxon>Agaricomycetes</taxon>
        <taxon>Agaricomycetidae</taxon>
        <taxon>Boletales</taxon>
        <taxon>Coniophorineae</taxon>
        <taxon>Serpulaceae</taxon>
        <taxon>Serpula</taxon>
    </lineage>
</organism>
<dbReference type="InterPro" id="IPR017853">
    <property type="entry name" value="GH"/>
</dbReference>
<evidence type="ECO:0000313" key="6">
    <source>
        <dbReference type="EMBL" id="EGO30067.1"/>
    </source>
</evidence>
<evidence type="ECO:0000256" key="1">
    <source>
        <dbReference type="ARBA" id="ARBA00005641"/>
    </source>
</evidence>
<dbReference type="PANTHER" id="PTHR31297">
    <property type="entry name" value="GLUCAN ENDO-1,6-BETA-GLUCOSIDASE B"/>
    <property type="match status" value="1"/>
</dbReference>
<evidence type="ECO:0000256" key="3">
    <source>
        <dbReference type="ARBA" id="ARBA00023295"/>
    </source>
</evidence>
<dbReference type="Proteomes" id="UP000008064">
    <property type="component" value="Unassembled WGS sequence"/>
</dbReference>
<keyword evidence="2 4" id="KW-0378">Hydrolase</keyword>
<dbReference type="GO" id="GO:0046557">
    <property type="term" value="F:glucan endo-1,6-beta-glucosidase activity"/>
    <property type="evidence" value="ECO:0007669"/>
    <property type="project" value="TreeGrafter"/>
</dbReference>
<dbReference type="EMBL" id="GL945429">
    <property type="protein sequence ID" value="EGO30067.1"/>
    <property type="molecule type" value="Genomic_DNA"/>
</dbReference>
<dbReference type="InterPro" id="IPR001547">
    <property type="entry name" value="Glyco_hydro_5"/>
</dbReference>
<gene>
    <name evidence="6" type="ORF">SERLADRAFT_458573</name>
</gene>
<dbReference type="Gene3D" id="3.20.20.80">
    <property type="entry name" value="Glycosidases"/>
    <property type="match status" value="1"/>
</dbReference>
<dbReference type="KEGG" id="sla:SERLADRAFT_458573"/>
<dbReference type="GO" id="GO:0005576">
    <property type="term" value="C:extracellular region"/>
    <property type="evidence" value="ECO:0007669"/>
    <property type="project" value="TreeGrafter"/>
</dbReference>
<comment type="similarity">
    <text evidence="1 4">Belongs to the glycosyl hydrolase 5 (cellulase A) family.</text>
</comment>
<feature type="domain" description="Glycoside hydrolase family 5" evidence="5">
    <location>
        <begin position="90"/>
        <end position="387"/>
    </location>
</feature>
<evidence type="ECO:0000259" key="5">
    <source>
        <dbReference type="Pfam" id="PF00150"/>
    </source>
</evidence>
<dbReference type="GeneID" id="18817753"/>
<proteinExistence type="inferred from homology"/>